<comment type="caution">
    <text evidence="5">The sequence shown here is derived from an EMBL/GenBank/DDBJ whole genome shotgun (WGS) entry which is preliminary data.</text>
</comment>
<dbReference type="Pfam" id="PF03366">
    <property type="entry name" value="YEATS"/>
    <property type="match status" value="1"/>
</dbReference>
<dbReference type="InterPro" id="IPR055127">
    <property type="entry name" value="YEATS2_3HBD"/>
</dbReference>
<dbReference type="OrthoDB" id="1741717at2759"/>
<dbReference type="GO" id="GO:0005634">
    <property type="term" value="C:nucleus"/>
    <property type="evidence" value="ECO:0007669"/>
    <property type="project" value="UniProtKB-SubCell"/>
</dbReference>
<evidence type="ECO:0000313" key="5">
    <source>
        <dbReference type="EMBL" id="RCI00666.1"/>
    </source>
</evidence>
<dbReference type="STRING" id="86630.A0A367KEM2"/>
<dbReference type="Pfam" id="PF25909">
    <property type="entry name" value="zf-C2H2_AHC1"/>
    <property type="match status" value="1"/>
</dbReference>
<feature type="region of interest" description="Disordered" evidence="3">
    <location>
        <begin position="590"/>
        <end position="610"/>
    </location>
</feature>
<dbReference type="InterPro" id="IPR055129">
    <property type="entry name" value="YEATS_dom"/>
</dbReference>
<feature type="region of interest" description="Disordered" evidence="3">
    <location>
        <begin position="158"/>
        <end position="218"/>
    </location>
</feature>
<gene>
    <name evidence="5" type="primary">YEATS2_2</name>
    <name evidence="5" type="ORF">CU097_015064</name>
</gene>
<dbReference type="InterPro" id="IPR038704">
    <property type="entry name" value="YEAST_sf"/>
</dbReference>
<reference evidence="5 6" key="1">
    <citation type="journal article" date="2018" name="G3 (Bethesda)">
        <title>Phylogenetic and Phylogenomic Definition of Rhizopus Species.</title>
        <authorList>
            <person name="Gryganskyi A.P."/>
            <person name="Golan J."/>
            <person name="Dolatabadi S."/>
            <person name="Mondo S."/>
            <person name="Robb S."/>
            <person name="Idnurm A."/>
            <person name="Muszewska A."/>
            <person name="Steczkiewicz K."/>
            <person name="Masonjones S."/>
            <person name="Liao H.L."/>
            <person name="Gajdeczka M.T."/>
            <person name="Anike F."/>
            <person name="Vuek A."/>
            <person name="Anishchenko I.M."/>
            <person name="Voigt K."/>
            <person name="de Hoog G.S."/>
            <person name="Smith M.E."/>
            <person name="Heitman J."/>
            <person name="Vilgalys R."/>
            <person name="Stajich J.E."/>
        </authorList>
    </citation>
    <scope>NUCLEOTIDE SEQUENCE [LARGE SCALE GENOMIC DNA]</scope>
    <source>
        <strain evidence="5 6">CBS 357.93</strain>
    </source>
</reference>
<dbReference type="GO" id="GO:0006355">
    <property type="term" value="P:regulation of DNA-templated transcription"/>
    <property type="evidence" value="ECO:0007669"/>
    <property type="project" value="InterPro"/>
</dbReference>
<keyword evidence="1 2" id="KW-0539">Nucleus</keyword>
<dbReference type="PROSITE" id="PS51037">
    <property type="entry name" value="YEATS"/>
    <property type="match status" value="1"/>
</dbReference>
<evidence type="ECO:0000256" key="2">
    <source>
        <dbReference type="PROSITE-ProRule" id="PRU00376"/>
    </source>
</evidence>
<dbReference type="PANTHER" id="PTHR23195">
    <property type="entry name" value="YEATS DOMAIN"/>
    <property type="match status" value="1"/>
</dbReference>
<comment type="subcellular location">
    <subcellularLocation>
        <location evidence="2">Nucleus</location>
    </subcellularLocation>
</comment>
<dbReference type="Gene3D" id="2.60.40.1970">
    <property type="entry name" value="YEATS domain"/>
    <property type="match status" value="1"/>
</dbReference>
<dbReference type="GO" id="GO:0000785">
    <property type="term" value="C:chromatin"/>
    <property type="evidence" value="ECO:0007669"/>
    <property type="project" value="UniProtKB-ARBA"/>
</dbReference>
<dbReference type="InterPro" id="IPR058706">
    <property type="entry name" value="zf-C2H2_AHC1-like"/>
</dbReference>
<keyword evidence="6" id="KW-1185">Reference proteome</keyword>
<feature type="domain" description="YEATS" evidence="4">
    <location>
        <begin position="303"/>
        <end position="447"/>
    </location>
</feature>
<evidence type="ECO:0000313" key="6">
    <source>
        <dbReference type="Proteomes" id="UP000252139"/>
    </source>
</evidence>
<dbReference type="AlphaFoldDB" id="A0A367KEM2"/>
<dbReference type="InterPro" id="IPR005033">
    <property type="entry name" value="YEATS"/>
</dbReference>
<evidence type="ECO:0000256" key="3">
    <source>
        <dbReference type="SAM" id="MobiDB-lite"/>
    </source>
</evidence>
<evidence type="ECO:0000259" key="4">
    <source>
        <dbReference type="PROSITE" id="PS51037"/>
    </source>
</evidence>
<dbReference type="Proteomes" id="UP000252139">
    <property type="component" value="Unassembled WGS sequence"/>
</dbReference>
<protein>
    <submittedName>
        <fullName evidence="5">YEATS domain-containing protein 2</fullName>
    </submittedName>
</protein>
<feature type="compositionally biased region" description="Low complexity" evidence="3">
    <location>
        <begin position="162"/>
        <end position="218"/>
    </location>
</feature>
<evidence type="ECO:0000256" key="1">
    <source>
        <dbReference type="ARBA" id="ARBA00023242"/>
    </source>
</evidence>
<feature type="compositionally biased region" description="Basic residues" evidence="3">
    <location>
        <begin position="599"/>
        <end position="610"/>
    </location>
</feature>
<feature type="compositionally biased region" description="Polar residues" evidence="3">
    <location>
        <begin position="258"/>
        <end position="268"/>
    </location>
</feature>
<proteinExistence type="predicted"/>
<dbReference type="EMBL" id="PJQL01000047">
    <property type="protein sequence ID" value="RCI00666.1"/>
    <property type="molecule type" value="Genomic_DNA"/>
</dbReference>
<sequence>MASSLPESSHYTRRSAMYQNGLFPQSLPSTPTTPKRKVYRNPEKNQLYGRRHDGVYVSLACPACHRGDFANQQGFLNHCRISHNLEFGPYEQMLLKCGTPVDESEVPLDSPARLRPILSIIPAASKPTSKKLERPSIKVFEEDVDLELETNKKATDVLMDSTPTGTPTTYTPTMETPVADTPTVSTPTVETSTAGTSTVGTPTVGTPTAGTPTAGTPTVETPTTGILKEQSTVTDQVVATSTDKEDEKKETETPSVPALTNGQPNIEANKSEESNAPAVESVAAAVRAIPASSSSSLASTADIGSRFYIKRRIIVGNVSKFISPERRDPLLKQFTHKWMIYVVEPPQTKQEDFITCVRFHLHPSYKPHNVVDVTEPPFKLTRLGWGEFPIRIQLFFVDKRRNKSVDIIHHLKLDDTHSGKQMLGSERSIEIELDRNTDFTDKTTISPMNTPTLEPPAVMAVKQKMSLLGGILKEAVQQLPLVRAGSSHGKALPYSCVPSAKAFIKLPVGKRKAIEWHRARLLRLETQKKAFETNDNVLRIAAEALSTKDVLTWCVQNKYTPTKTDTDESTAETTVQGFCKFCGSLRDGHDETVDDQCPRRPKGWNTRKRNGVINSTTSVSRLLNQLEPGWDESNDADELDIDVDMDEQKPKTSEKEIQRRRELLENLKEWSYGEGVNVANERAMDWIWSVVGQLRLKSVIANDMTLGRDGNLQGPTSDFDLPSAMEQRLLVGNLLTQATRTFLKKLITKTVDLCHEQEQGSADKSTKMMVPYHIYQTVQNNEEFDFLSNQYMGTEEP</sequence>
<dbReference type="CDD" id="cd16907">
    <property type="entry name" value="YEATS_YEATS2_like"/>
    <property type="match status" value="1"/>
</dbReference>
<accession>A0A367KEM2</accession>
<dbReference type="Pfam" id="PF22951">
    <property type="entry name" value="3HBD"/>
    <property type="match status" value="1"/>
</dbReference>
<organism evidence="5 6">
    <name type="scientific">Rhizopus azygosporus</name>
    <name type="common">Rhizopus microsporus var. azygosporus</name>
    <dbReference type="NCBI Taxonomy" id="86630"/>
    <lineage>
        <taxon>Eukaryota</taxon>
        <taxon>Fungi</taxon>
        <taxon>Fungi incertae sedis</taxon>
        <taxon>Mucoromycota</taxon>
        <taxon>Mucoromycotina</taxon>
        <taxon>Mucoromycetes</taxon>
        <taxon>Mucorales</taxon>
        <taxon>Mucorineae</taxon>
        <taxon>Rhizopodaceae</taxon>
        <taxon>Rhizopus</taxon>
    </lineage>
</organism>
<name>A0A367KEM2_RHIAZ</name>
<feature type="compositionally biased region" description="Basic and acidic residues" evidence="3">
    <location>
        <begin position="242"/>
        <end position="252"/>
    </location>
</feature>
<feature type="region of interest" description="Disordered" evidence="3">
    <location>
        <begin position="238"/>
        <end position="275"/>
    </location>
</feature>